<dbReference type="RefSeq" id="WP_328237718.1">
    <property type="nucleotide sequence ID" value="NZ_JAROAS010000024.1"/>
</dbReference>
<evidence type="ECO:0000313" key="1">
    <source>
        <dbReference type="EMBL" id="MED4129003.1"/>
    </source>
</evidence>
<organism evidence="1 2">
    <name type="scientific">Shouchella miscanthi</name>
    <dbReference type="NCBI Taxonomy" id="2598861"/>
    <lineage>
        <taxon>Bacteria</taxon>
        <taxon>Bacillati</taxon>
        <taxon>Bacillota</taxon>
        <taxon>Bacilli</taxon>
        <taxon>Bacillales</taxon>
        <taxon>Bacillaceae</taxon>
        <taxon>Shouchella</taxon>
    </lineage>
</organism>
<dbReference type="Proteomes" id="UP001341820">
    <property type="component" value="Unassembled WGS sequence"/>
</dbReference>
<sequence>MVGGLIMRETYELRFFDDHFNTLSDKKYERNYNLFNKSISLKNIVSKIQSSIEESLIKANNFVQDCVNPDLEIHNNEASSLYYVEGIDEMRKVVMKIDQMNLTDETYLKFEKKLEAFLKMTDLKHMGIPLNETRVERLLDWVEEVTERIFNEFEAERIELTFSRKASSSKNVLRKNKVQSVFNIQEAYSHIEIKSA</sequence>
<keyword evidence="2" id="KW-1185">Reference proteome</keyword>
<proteinExistence type="predicted"/>
<dbReference type="EMBL" id="JAROAS010000024">
    <property type="protein sequence ID" value="MED4129003.1"/>
    <property type="molecule type" value="Genomic_DNA"/>
</dbReference>
<name>A0ABU6NLB6_9BACI</name>
<evidence type="ECO:0000313" key="2">
    <source>
        <dbReference type="Proteomes" id="UP001341820"/>
    </source>
</evidence>
<reference evidence="1 2" key="1">
    <citation type="submission" date="2023-03" db="EMBL/GenBank/DDBJ databases">
        <title>Bacillus Genome Sequencing.</title>
        <authorList>
            <person name="Dunlap C."/>
        </authorList>
    </citation>
    <scope>NUCLEOTIDE SEQUENCE [LARGE SCALE GENOMIC DNA]</scope>
    <source>
        <strain evidence="1 2">B-4107</strain>
    </source>
</reference>
<protein>
    <submittedName>
        <fullName evidence="1">Uncharacterized protein</fullName>
    </submittedName>
</protein>
<accession>A0ABU6NLB6</accession>
<gene>
    <name evidence="1" type="ORF">P5F74_12725</name>
</gene>
<comment type="caution">
    <text evidence="1">The sequence shown here is derived from an EMBL/GenBank/DDBJ whole genome shotgun (WGS) entry which is preliminary data.</text>
</comment>